<gene>
    <name evidence="1" type="ORF">EVAR_57896_1</name>
</gene>
<keyword evidence="2" id="KW-1185">Reference proteome</keyword>
<proteinExistence type="predicted"/>
<protein>
    <submittedName>
        <fullName evidence="1">Uncharacterized protein</fullName>
    </submittedName>
</protein>
<dbReference type="AlphaFoldDB" id="A0A4C1YX73"/>
<accession>A0A4C1YX73</accession>
<name>A0A4C1YX73_EUMVA</name>
<reference evidence="1 2" key="1">
    <citation type="journal article" date="2019" name="Commun. Biol.">
        <title>The bagworm genome reveals a unique fibroin gene that provides high tensile strength.</title>
        <authorList>
            <person name="Kono N."/>
            <person name="Nakamura H."/>
            <person name="Ohtoshi R."/>
            <person name="Tomita M."/>
            <person name="Numata K."/>
            <person name="Arakawa K."/>
        </authorList>
    </citation>
    <scope>NUCLEOTIDE SEQUENCE [LARGE SCALE GENOMIC DNA]</scope>
</reference>
<sequence>MSAVITIYRFERIRKAVEQSSVPKSTYSQVAALPITTLPLPAKRAPLPHRESMYTLIIVSNDKVFTGEQIVDIIRNTVNAIRVSARLDRLRKT</sequence>
<evidence type="ECO:0000313" key="1">
    <source>
        <dbReference type="EMBL" id="GBP78945.1"/>
    </source>
</evidence>
<comment type="caution">
    <text evidence="1">The sequence shown here is derived from an EMBL/GenBank/DDBJ whole genome shotgun (WGS) entry which is preliminary data.</text>
</comment>
<organism evidence="1 2">
    <name type="scientific">Eumeta variegata</name>
    <name type="common">Bagworm moth</name>
    <name type="synonym">Eumeta japonica</name>
    <dbReference type="NCBI Taxonomy" id="151549"/>
    <lineage>
        <taxon>Eukaryota</taxon>
        <taxon>Metazoa</taxon>
        <taxon>Ecdysozoa</taxon>
        <taxon>Arthropoda</taxon>
        <taxon>Hexapoda</taxon>
        <taxon>Insecta</taxon>
        <taxon>Pterygota</taxon>
        <taxon>Neoptera</taxon>
        <taxon>Endopterygota</taxon>
        <taxon>Lepidoptera</taxon>
        <taxon>Glossata</taxon>
        <taxon>Ditrysia</taxon>
        <taxon>Tineoidea</taxon>
        <taxon>Psychidae</taxon>
        <taxon>Oiketicinae</taxon>
        <taxon>Eumeta</taxon>
    </lineage>
</organism>
<evidence type="ECO:0000313" key="2">
    <source>
        <dbReference type="Proteomes" id="UP000299102"/>
    </source>
</evidence>
<dbReference type="Proteomes" id="UP000299102">
    <property type="component" value="Unassembled WGS sequence"/>
</dbReference>
<dbReference type="EMBL" id="BGZK01001393">
    <property type="protein sequence ID" value="GBP78945.1"/>
    <property type="molecule type" value="Genomic_DNA"/>
</dbReference>